<name>A0A2Z6RQ06_9GLOM</name>
<proteinExistence type="predicted"/>
<dbReference type="SUPFAM" id="SSF52047">
    <property type="entry name" value="RNI-like"/>
    <property type="match status" value="1"/>
</dbReference>
<keyword evidence="3" id="KW-1185">Reference proteome</keyword>
<dbReference type="Proteomes" id="UP000615446">
    <property type="component" value="Unassembled WGS sequence"/>
</dbReference>
<dbReference type="OrthoDB" id="2316528at2759"/>
<protein>
    <recommendedName>
        <fullName evidence="4">F-box domain-containing protein</fullName>
    </recommendedName>
</protein>
<reference evidence="2" key="2">
    <citation type="submission" date="2019-10" db="EMBL/GenBank/DDBJ databases">
        <title>Conservation and host-specific expression of non-tandemly repeated heterogenous ribosome RNA gene in arbuscular mycorrhizal fungi.</title>
        <authorList>
            <person name="Maeda T."/>
            <person name="Kobayashi Y."/>
            <person name="Nakagawa T."/>
            <person name="Ezawa T."/>
            <person name="Yamaguchi K."/>
            <person name="Bino T."/>
            <person name="Nishimoto Y."/>
            <person name="Shigenobu S."/>
            <person name="Kawaguchi M."/>
        </authorList>
    </citation>
    <scope>NUCLEOTIDE SEQUENCE</scope>
    <source>
        <strain evidence="2">HR1</strain>
    </source>
</reference>
<sequence length="499" mass="58492">MTCQLIADCLDEILEYLEEDWLTLHSCLLVNRLWCELTVKILWRNIWNFKNFKNQITQLRAASSILSTLISCFPNESKELLYKNNILISPPTSKPPLFNYAAYCRVLSTYGIDKIVNNVLDNKSLLNHKRDLVANEIFKLFASQISSLKKLIYHHNDYYYIDFSFNYFPGAKDLSELCCVSSLPSNFFYQLSQVCNNLQSISINIINGNISNELKELISLQNNLKNITLIAFHGNWSEIIPVLMKHSNTLIKLCLYSDDDNLPLLFISLFPNLQEILLSFPNIFHIFENFKEFEASTREFKDFKKLQYVNFPKLQTLKIPFHCPKTEYIINFLENNGKTLKKLYISRSDKVISLSVANFCPNIKSLYIIFKNDELDILKTIFISCQCLESIKITCGIRHLNKKKVLETVTNYSPKNFHELKIYSSSYSDISSEDLESFFISWKNRIPKKLLTLIMIKGDFFTSLDMKIIKKYENFGIIKFKIKRWDDEEEEEEFFKGLY</sequence>
<dbReference type="AlphaFoldDB" id="A0A2Z6RQ06"/>
<evidence type="ECO:0000313" key="3">
    <source>
        <dbReference type="Proteomes" id="UP000247702"/>
    </source>
</evidence>
<dbReference type="EMBL" id="BEXD01002546">
    <property type="protein sequence ID" value="GBB98651.1"/>
    <property type="molecule type" value="Genomic_DNA"/>
</dbReference>
<evidence type="ECO:0000313" key="1">
    <source>
        <dbReference type="EMBL" id="GBB98651.1"/>
    </source>
</evidence>
<accession>A0A2Z6RQ06</accession>
<evidence type="ECO:0000313" key="2">
    <source>
        <dbReference type="EMBL" id="GES84013.1"/>
    </source>
</evidence>
<evidence type="ECO:0008006" key="4">
    <source>
        <dbReference type="Google" id="ProtNLM"/>
    </source>
</evidence>
<organism evidence="1 3">
    <name type="scientific">Rhizophagus clarus</name>
    <dbReference type="NCBI Taxonomy" id="94130"/>
    <lineage>
        <taxon>Eukaryota</taxon>
        <taxon>Fungi</taxon>
        <taxon>Fungi incertae sedis</taxon>
        <taxon>Mucoromycota</taxon>
        <taxon>Glomeromycotina</taxon>
        <taxon>Glomeromycetes</taxon>
        <taxon>Glomerales</taxon>
        <taxon>Glomeraceae</taxon>
        <taxon>Rhizophagus</taxon>
    </lineage>
</organism>
<dbReference type="Proteomes" id="UP000247702">
    <property type="component" value="Unassembled WGS sequence"/>
</dbReference>
<comment type="caution">
    <text evidence="1">The sequence shown here is derived from an EMBL/GenBank/DDBJ whole genome shotgun (WGS) entry which is preliminary data.</text>
</comment>
<reference evidence="1 3" key="1">
    <citation type="submission" date="2017-11" db="EMBL/GenBank/DDBJ databases">
        <title>The genome of Rhizophagus clarus HR1 reveals common genetic basis of auxotrophy among arbuscular mycorrhizal fungi.</title>
        <authorList>
            <person name="Kobayashi Y."/>
        </authorList>
    </citation>
    <scope>NUCLEOTIDE SEQUENCE [LARGE SCALE GENOMIC DNA]</scope>
    <source>
        <strain evidence="1 3">HR1</strain>
    </source>
</reference>
<dbReference type="EMBL" id="BLAL01000075">
    <property type="protein sequence ID" value="GES84013.1"/>
    <property type="molecule type" value="Genomic_DNA"/>
</dbReference>
<gene>
    <name evidence="2" type="ORF">RCL2_001115500</name>
    <name evidence="1" type="ORF">RclHR1_03290009</name>
</gene>